<organism evidence="2 3">
    <name type="scientific">Schizophyllum amplum</name>
    <dbReference type="NCBI Taxonomy" id="97359"/>
    <lineage>
        <taxon>Eukaryota</taxon>
        <taxon>Fungi</taxon>
        <taxon>Dikarya</taxon>
        <taxon>Basidiomycota</taxon>
        <taxon>Agaricomycotina</taxon>
        <taxon>Agaricomycetes</taxon>
        <taxon>Agaricomycetidae</taxon>
        <taxon>Agaricales</taxon>
        <taxon>Schizophyllaceae</taxon>
        <taxon>Schizophyllum</taxon>
    </lineage>
</organism>
<evidence type="ECO:0000313" key="2">
    <source>
        <dbReference type="EMBL" id="TRM64330.1"/>
    </source>
</evidence>
<accession>A0A550CHQ6</accession>
<protein>
    <recommendedName>
        <fullName evidence="4">PX domain-containing protein</fullName>
    </recommendedName>
</protein>
<dbReference type="AlphaFoldDB" id="A0A550CHQ6"/>
<evidence type="ECO:0000313" key="3">
    <source>
        <dbReference type="Proteomes" id="UP000320762"/>
    </source>
</evidence>
<proteinExistence type="predicted"/>
<sequence length="708" mass="76963">MSSLIPQQPPLTFLPLKTGSLADIHSDGPVSPDNWKRAVYRPPPSRFTIWRKWEDCLWFQETLEYEYSRLAREKRRRLTSGKGIKKNGLYVHEAASFESLPMGPDPNTVAKDVHDLIPRLTKKGTFFRASLETIEQRAAELRTLIEALFREDVPALLNDLRNDRMVTDFFGYWRRDYDLAKKQGREPDFGSSRSSVGTSTFSGSQSDMMGPASPRSPRSNGTHGSSRSYDYSSDTTTSPRSSRTSGSSIGRRVSMSSSSSSSGSSRHSMQGPQGPPVLVVSDSQQVQFGHNPLVDKRGNRGLEALPENHEMLVKAELKRRSAEEPQALRRNPVRDSWQTVDSATTYLEGLTLSDGEEEAWQEHARRGSIASIASVATIRTADSADAVLPRGELGTNLRRASSARSASPASRYSSISVISRMDTPTFEQFPLPPFNDKMVAIPGPTYIRRPSQYSLEEPYPARPETPMGHRASVSTTGSRLDIPIVFPPPRTSSMPTNRSPSPGYRPMSPVHRAAATAIPPVPPLPAGIASSPPRPNSVAAFHRGTRPSSSGGRTGTSSAARPSSSGGRPGSSSLARPGSRPGSSAGPDSQLSIKAAHNNAIIYLRASRSLTFAELRRRLYDKFTGQEGVPLSHDFTVAFHAPPAEAPVSEAAARLGVRAGAGRTRSSSLSAGVVAMEFLNSQAEWERALQNVDAESGKVHLRILDTPA</sequence>
<name>A0A550CHQ6_9AGAR</name>
<feature type="compositionally biased region" description="Low complexity" evidence="1">
    <location>
        <begin position="225"/>
        <end position="268"/>
    </location>
</feature>
<dbReference type="Proteomes" id="UP000320762">
    <property type="component" value="Unassembled WGS sequence"/>
</dbReference>
<dbReference type="EMBL" id="VDMD01000007">
    <property type="protein sequence ID" value="TRM64330.1"/>
    <property type="molecule type" value="Genomic_DNA"/>
</dbReference>
<evidence type="ECO:0008006" key="4">
    <source>
        <dbReference type="Google" id="ProtNLM"/>
    </source>
</evidence>
<feature type="region of interest" description="Disordered" evidence="1">
    <location>
        <begin position="184"/>
        <end position="278"/>
    </location>
</feature>
<comment type="caution">
    <text evidence="2">The sequence shown here is derived from an EMBL/GenBank/DDBJ whole genome shotgun (WGS) entry which is preliminary data.</text>
</comment>
<feature type="compositionally biased region" description="Low complexity" evidence="1">
    <location>
        <begin position="546"/>
        <end position="584"/>
    </location>
</feature>
<gene>
    <name evidence="2" type="ORF">BD626DRAFT_568097</name>
</gene>
<keyword evidence="3" id="KW-1185">Reference proteome</keyword>
<dbReference type="Gene3D" id="3.30.1520.10">
    <property type="entry name" value="Phox-like domain"/>
    <property type="match status" value="1"/>
</dbReference>
<reference evidence="2 3" key="1">
    <citation type="journal article" date="2019" name="New Phytol.">
        <title>Comparative genomics reveals unique wood-decay strategies and fruiting body development in the Schizophyllaceae.</title>
        <authorList>
            <person name="Almasi E."/>
            <person name="Sahu N."/>
            <person name="Krizsan K."/>
            <person name="Balint B."/>
            <person name="Kovacs G.M."/>
            <person name="Kiss B."/>
            <person name="Cseklye J."/>
            <person name="Drula E."/>
            <person name="Henrissat B."/>
            <person name="Nagy I."/>
            <person name="Chovatia M."/>
            <person name="Adam C."/>
            <person name="LaButti K."/>
            <person name="Lipzen A."/>
            <person name="Riley R."/>
            <person name="Grigoriev I.V."/>
            <person name="Nagy L.G."/>
        </authorList>
    </citation>
    <scope>NUCLEOTIDE SEQUENCE [LARGE SCALE GENOMIC DNA]</scope>
    <source>
        <strain evidence="2 3">NL-1724</strain>
    </source>
</reference>
<feature type="compositionally biased region" description="Polar residues" evidence="1">
    <location>
        <begin position="491"/>
        <end position="500"/>
    </location>
</feature>
<dbReference type="STRING" id="97359.A0A550CHQ6"/>
<dbReference type="GO" id="GO:0035091">
    <property type="term" value="F:phosphatidylinositol binding"/>
    <property type="evidence" value="ECO:0007669"/>
    <property type="project" value="InterPro"/>
</dbReference>
<feature type="compositionally biased region" description="Low complexity" evidence="1">
    <location>
        <begin position="189"/>
        <end position="206"/>
    </location>
</feature>
<evidence type="ECO:0000256" key="1">
    <source>
        <dbReference type="SAM" id="MobiDB-lite"/>
    </source>
</evidence>
<feature type="region of interest" description="Disordered" evidence="1">
    <location>
        <begin position="456"/>
        <end position="590"/>
    </location>
</feature>
<dbReference type="InterPro" id="IPR036871">
    <property type="entry name" value="PX_dom_sf"/>
</dbReference>
<dbReference type="OrthoDB" id="3244370at2759"/>